<evidence type="ECO:0000256" key="2">
    <source>
        <dbReference type="ARBA" id="ARBA00022741"/>
    </source>
</evidence>
<dbReference type="Pfam" id="PF00005">
    <property type="entry name" value="ABC_tran"/>
    <property type="match status" value="1"/>
</dbReference>
<name>A7T982_NEMVE</name>
<keyword evidence="6" id="KW-1185">Reference proteome</keyword>
<dbReference type="InterPro" id="IPR027417">
    <property type="entry name" value="P-loop_NTPase"/>
</dbReference>
<dbReference type="PANTHER" id="PTHR45772:SF10">
    <property type="entry name" value="LIPOPOLYSACCHARIDE EXPORT SYSTEM ATP-BINDING PROTEIN LPTB"/>
    <property type="match status" value="1"/>
</dbReference>
<feature type="domain" description="ABC transporter" evidence="4">
    <location>
        <begin position="19"/>
        <end position="152"/>
    </location>
</feature>
<feature type="non-terminal residue" evidence="5">
    <location>
        <position position="153"/>
    </location>
</feature>
<keyword evidence="1" id="KW-0813">Transport</keyword>
<dbReference type="SUPFAM" id="SSF52540">
    <property type="entry name" value="P-loop containing nucleoside triphosphate hydrolases"/>
    <property type="match status" value="1"/>
</dbReference>
<dbReference type="InterPro" id="IPR051120">
    <property type="entry name" value="ABC_AA/LPS_Transport"/>
</dbReference>
<evidence type="ECO:0000256" key="1">
    <source>
        <dbReference type="ARBA" id="ARBA00022448"/>
    </source>
</evidence>
<evidence type="ECO:0000313" key="6">
    <source>
        <dbReference type="Proteomes" id="UP000001593"/>
    </source>
</evidence>
<dbReference type="GO" id="GO:0005524">
    <property type="term" value="F:ATP binding"/>
    <property type="evidence" value="ECO:0007669"/>
    <property type="project" value="UniProtKB-KW"/>
</dbReference>
<evidence type="ECO:0000313" key="5">
    <source>
        <dbReference type="EMBL" id="EDO27444.1"/>
    </source>
</evidence>
<dbReference type="STRING" id="45351.A7T982"/>
<dbReference type="InterPro" id="IPR003439">
    <property type="entry name" value="ABC_transporter-like_ATP-bd"/>
</dbReference>
<dbReference type="GO" id="GO:0016887">
    <property type="term" value="F:ATP hydrolysis activity"/>
    <property type="evidence" value="ECO:0007669"/>
    <property type="project" value="InterPro"/>
</dbReference>
<dbReference type="PANTHER" id="PTHR45772">
    <property type="entry name" value="CONSERVED COMPONENT OF ABC TRANSPORTER FOR NATURAL AMINO ACIDS-RELATED"/>
    <property type="match status" value="1"/>
</dbReference>
<dbReference type="PhylomeDB" id="A7T982"/>
<dbReference type="EMBL" id="DS473173">
    <property type="protein sequence ID" value="EDO27444.1"/>
    <property type="molecule type" value="Genomic_DNA"/>
</dbReference>
<dbReference type="HOGENOM" id="CLU_000604_1_2_1"/>
<dbReference type="OMA" id="TNCSPES"/>
<organism evidence="5 6">
    <name type="scientific">Nematostella vectensis</name>
    <name type="common">Starlet sea anemone</name>
    <dbReference type="NCBI Taxonomy" id="45351"/>
    <lineage>
        <taxon>Eukaryota</taxon>
        <taxon>Metazoa</taxon>
        <taxon>Cnidaria</taxon>
        <taxon>Anthozoa</taxon>
        <taxon>Hexacorallia</taxon>
        <taxon>Actiniaria</taxon>
        <taxon>Edwardsiidae</taxon>
        <taxon>Nematostella</taxon>
    </lineage>
</organism>
<evidence type="ECO:0000256" key="3">
    <source>
        <dbReference type="ARBA" id="ARBA00022840"/>
    </source>
</evidence>
<accession>A7T982</accession>
<sequence>MKLRAENLVKTYKKRSVVKGISVEVNQGEIVGLLGPNGAGKTTSFYMIVGLVKPNSGNIYLDDMNITNFPMYKRAQNGIGYLAQEASVFRKLSIEDNILSVLQLTNLSKAEQEAKMEALIDEFALQHIRTNRGDLLSGGERRRTEIARALATD</sequence>
<dbReference type="AlphaFoldDB" id="A7T982"/>
<dbReference type="eggNOG" id="KOG0059">
    <property type="taxonomic scope" value="Eukaryota"/>
</dbReference>
<keyword evidence="2" id="KW-0547">Nucleotide-binding</keyword>
<proteinExistence type="predicted"/>
<reference evidence="5 6" key="1">
    <citation type="journal article" date="2007" name="Science">
        <title>Sea anemone genome reveals ancestral eumetazoan gene repertoire and genomic organization.</title>
        <authorList>
            <person name="Putnam N.H."/>
            <person name="Srivastava M."/>
            <person name="Hellsten U."/>
            <person name="Dirks B."/>
            <person name="Chapman J."/>
            <person name="Salamov A."/>
            <person name="Terry A."/>
            <person name="Shapiro H."/>
            <person name="Lindquist E."/>
            <person name="Kapitonov V.V."/>
            <person name="Jurka J."/>
            <person name="Genikhovich G."/>
            <person name="Grigoriev I.V."/>
            <person name="Lucas S.M."/>
            <person name="Steele R.E."/>
            <person name="Finnerty J.R."/>
            <person name="Technau U."/>
            <person name="Martindale M.Q."/>
            <person name="Rokhsar D.S."/>
        </authorList>
    </citation>
    <scope>NUCLEOTIDE SEQUENCE [LARGE SCALE GENOMIC DNA]</scope>
    <source>
        <strain evidence="6">CH2 X CH6</strain>
    </source>
</reference>
<keyword evidence="3" id="KW-0067">ATP-binding</keyword>
<dbReference type="Proteomes" id="UP000001593">
    <property type="component" value="Unassembled WGS sequence"/>
</dbReference>
<dbReference type="InParanoid" id="A7T982"/>
<evidence type="ECO:0000259" key="4">
    <source>
        <dbReference type="Pfam" id="PF00005"/>
    </source>
</evidence>
<dbReference type="Gene3D" id="3.40.50.300">
    <property type="entry name" value="P-loop containing nucleotide triphosphate hydrolases"/>
    <property type="match status" value="1"/>
</dbReference>
<gene>
    <name evidence="5" type="ORF">NEMVEDRAFT_v1g74678</name>
</gene>
<protein>
    <recommendedName>
        <fullName evidence="4">ABC transporter domain-containing protein</fullName>
    </recommendedName>
</protein>